<dbReference type="Proteomes" id="UP000789702">
    <property type="component" value="Unassembled WGS sequence"/>
</dbReference>
<reference evidence="1" key="1">
    <citation type="submission" date="2021-06" db="EMBL/GenBank/DDBJ databases">
        <authorList>
            <person name="Kallberg Y."/>
            <person name="Tangrot J."/>
            <person name="Rosling A."/>
        </authorList>
    </citation>
    <scope>NUCLEOTIDE SEQUENCE</scope>
    <source>
        <strain evidence="1">IL203A</strain>
    </source>
</reference>
<proteinExistence type="predicted"/>
<name>A0ACA9L9G2_9GLOM</name>
<protein>
    <submittedName>
        <fullName evidence="1">15360_t:CDS:1</fullName>
    </submittedName>
</protein>
<keyword evidence="2" id="KW-1185">Reference proteome</keyword>
<evidence type="ECO:0000313" key="1">
    <source>
        <dbReference type="EMBL" id="CAG8516902.1"/>
    </source>
</evidence>
<comment type="caution">
    <text evidence="1">The sequence shown here is derived from an EMBL/GenBank/DDBJ whole genome shotgun (WGS) entry which is preliminary data.</text>
</comment>
<evidence type="ECO:0000313" key="2">
    <source>
        <dbReference type="Proteomes" id="UP000789702"/>
    </source>
</evidence>
<gene>
    <name evidence="1" type="ORF">DHETER_LOCUS3728</name>
</gene>
<organism evidence="1 2">
    <name type="scientific">Dentiscutata heterogama</name>
    <dbReference type="NCBI Taxonomy" id="1316150"/>
    <lineage>
        <taxon>Eukaryota</taxon>
        <taxon>Fungi</taxon>
        <taxon>Fungi incertae sedis</taxon>
        <taxon>Mucoromycota</taxon>
        <taxon>Glomeromycotina</taxon>
        <taxon>Glomeromycetes</taxon>
        <taxon>Diversisporales</taxon>
        <taxon>Gigasporaceae</taxon>
        <taxon>Dentiscutata</taxon>
    </lineage>
</organism>
<feature type="non-terminal residue" evidence="1">
    <location>
        <position position="1"/>
    </location>
</feature>
<dbReference type="EMBL" id="CAJVPU010003347">
    <property type="protein sequence ID" value="CAG8516902.1"/>
    <property type="molecule type" value="Genomic_DNA"/>
</dbReference>
<sequence>QTYWLKELNNLKQQIGEPIDIYNRRFTQLLKQIKIRMKVKDDCAKSTPVFDDQEETESNLLEDHVEDLRIEYPDEIVIHLKDLIVPIEKLEFNNYNDTYLCNSVW</sequence>
<accession>A0ACA9L9G2</accession>